<dbReference type="InterPro" id="IPR038765">
    <property type="entry name" value="Papain-like_cys_pep_sf"/>
</dbReference>
<dbReference type="Gene3D" id="3.90.70.10">
    <property type="entry name" value="Cysteine proteinases"/>
    <property type="match status" value="1"/>
</dbReference>
<feature type="region of interest" description="Disordered" evidence="8">
    <location>
        <begin position="1554"/>
        <end position="1627"/>
    </location>
</feature>
<feature type="region of interest" description="Disordered" evidence="8">
    <location>
        <begin position="677"/>
        <end position="707"/>
    </location>
</feature>
<dbReference type="PANTHER" id="PTHR24006">
    <property type="entry name" value="UBIQUITIN CARBOXYL-TERMINAL HYDROLASE"/>
    <property type="match status" value="1"/>
</dbReference>
<dbReference type="Proteomes" id="UP000838756">
    <property type="component" value="Unassembled WGS sequence"/>
</dbReference>
<dbReference type="GO" id="GO:0009966">
    <property type="term" value="P:regulation of signal transduction"/>
    <property type="evidence" value="ECO:0007669"/>
    <property type="project" value="UniProtKB-ARBA"/>
</dbReference>
<organism evidence="10 11">
    <name type="scientific">Pararge aegeria aegeria</name>
    <dbReference type="NCBI Taxonomy" id="348720"/>
    <lineage>
        <taxon>Eukaryota</taxon>
        <taxon>Metazoa</taxon>
        <taxon>Ecdysozoa</taxon>
        <taxon>Arthropoda</taxon>
        <taxon>Hexapoda</taxon>
        <taxon>Insecta</taxon>
        <taxon>Pterygota</taxon>
        <taxon>Neoptera</taxon>
        <taxon>Endopterygota</taxon>
        <taxon>Lepidoptera</taxon>
        <taxon>Glossata</taxon>
        <taxon>Ditrysia</taxon>
        <taxon>Papilionoidea</taxon>
        <taxon>Nymphalidae</taxon>
        <taxon>Satyrinae</taxon>
        <taxon>Satyrini</taxon>
        <taxon>Parargina</taxon>
        <taxon>Pararge</taxon>
    </lineage>
</organism>
<dbReference type="PROSITE" id="PS00972">
    <property type="entry name" value="USP_1"/>
    <property type="match status" value="1"/>
</dbReference>
<evidence type="ECO:0000256" key="1">
    <source>
        <dbReference type="ARBA" id="ARBA00000707"/>
    </source>
</evidence>
<gene>
    <name evidence="10" type="primary">jg10246</name>
    <name evidence="10" type="ORF">PAEG_LOCUS22132</name>
</gene>
<dbReference type="EMBL" id="CAKXAJ010026017">
    <property type="protein sequence ID" value="CAH2250896.1"/>
    <property type="molecule type" value="Genomic_DNA"/>
</dbReference>
<sequence length="1627" mass="182465">MFKALLSLMNVEESTERLISILCEAATMKEPTTYKTGFWGRAQVVQHAMRLCVVWARGGGDAVSLAWSLRRAAPRLLLDDADPAVRREAGSALYRLCAGGEPGVLAPLLQLLLQHLPRAADMRPHPQHHHEVVHHHAEEGKEPYGPACRDYFWLVCRLIDGLPEDFFKEGAVSEDIGAPDLNELCEQIRCSLEKREIIEKRSEPCTPDDGLYGQLSLLTHLLKHPLRFKNSEQGTRTLEMVFEFLFDVPNPSQRNLPKCKSQKSRAAAYDLLVELVRGAPDNYMVLHHKLMDHHKPGPQSSYPWDYWPAEESRSECGYVGLTNLGATCYMASCMQHLYMMPAARAAVLSADSAASRHGTTLHEMQRMFAYLMESERKAYNPRSFCKVYQMDHQPLNTGEQKDMAEFFIDLVSKLEEMTPELKKLVKTLFCGVLSNNVVSLDCPHVSRTLEEFYTVRCQVADMRNLHQSLDEVTVKDTLEGDNCYTCSQCANKVRAEKRACFKKLPRILCFNTMRYTFNMLTMLKEKVNTHFSFPMRLDMSGYVEKHLMPAQYQEEKIKSAELKKDGEGSSFTETEELDTEEHYEYELIGVTVHTGTADGGHYYSFIRDREHDHHDRWLLFNDAEVKPFDPAHIAAECFGGEMTSKTYDSVTDKFMDFSFEKTNSAYMLFYELSPPRTQRGSDCGQQEEAQSSRAEESPSSTVERRGEAIPVVNLPPDLLRWIWDDNMQFLHDKNIFQHSYFTFMGQMCSSVPQSLLTLRPEVTEVAARLSTSFFIETFIHAKEKPTMVSWVELVTKQFNASAAASEWFLSHMADDTWWPMQVLIKCPNQMVRQMFQRLCMHVIQRLRSSHCALYLQGVEEGEDNSKLGEASCVTRFIRMLLSLMENGARSHLRHLTEYFSLLYEFSKMGEEEGKFMLRVNAISSMVNFYLGQNSNTSCGPFFKLLTLLVEGSGGGTGGGMGAATGLPCFTQLVLGRLWDAGDVCPHAALEWLAMQVPRNKAAHAWALRTADRWLEVQLLAAGPARVRAAAALLLVALVPSQHFRAGYARARPLPAPALHLAKLPDTAHHTLHQVYTMLLGKLKAARKYTDIAVHGTMKLTAYFGVMSYCVVSRVEKLMFGQYFNDLWELYHPAISEPSVAVHPNKQALLTFWHAVSVDCPENVQLMLANQRLTKHIAFNYILADHEDGEVVAYNRAMLPPYYALLRLCCRRSAAFARSLAQHQNIHWAFRNIAPHAHLYPGAADELLRYSLNGRTCWTTLISAFCTLVENEDDKLYVVYNGGLQMTFEALHSLHAVYVEGGASAGVSLSSGSIRSELVAALRWARALCRTLRLRRDAKEARALLLACKDWPECARRLLTLLNMHQRTPRLPHAALDTCCRVARNQRCMSEQLVLLSALCALEAVPLRFNYFAAFWRDVAASPADAKLEEMLLECSVVSEYVDAILLDERESLSDPAIYEFMQHYYPKLGSTSSPNASSVAGVAGGSGTTGAVLGGCRAAEALADEIAGSASLASLSTLLGNTHALLLLAERARPVQGSPLARALQRAATALHQRLLRPTEEETGETETGGSPSETRCPSAEGSEADEPIEESDESSSESPAPSPPADLLPLLSHALRRLHQLQPPDD</sequence>
<evidence type="ECO:0000313" key="10">
    <source>
        <dbReference type="EMBL" id="CAH2250896.1"/>
    </source>
</evidence>
<dbReference type="PROSITE" id="PS50235">
    <property type="entry name" value="USP_3"/>
    <property type="match status" value="1"/>
</dbReference>
<dbReference type="SUPFAM" id="SSF48371">
    <property type="entry name" value="ARM repeat"/>
    <property type="match status" value="1"/>
</dbReference>
<dbReference type="InterPro" id="IPR016024">
    <property type="entry name" value="ARM-type_fold"/>
</dbReference>
<keyword evidence="6" id="KW-0378">Hydrolase</keyword>
<feature type="compositionally biased region" description="Acidic residues" evidence="8">
    <location>
        <begin position="1583"/>
        <end position="1596"/>
    </location>
</feature>
<reference evidence="10" key="1">
    <citation type="submission" date="2022-03" db="EMBL/GenBank/DDBJ databases">
        <authorList>
            <person name="Lindestad O."/>
        </authorList>
    </citation>
    <scope>NUCLEOTIDE SEQUENCE</scope>
</reference>
<dbReference type="OrthoDB" id="289038at2759"/>
<evidence type="ECO:0000259" key="9">
    <source>
        <dbReference type="PROSITE" id="PS50235"/>
    </source>
</evidence>
<dbReference type="EC" id="3.4.19.12" evidence="3"/>
<keyword evidence="11" id="KW-1185">Reference proteome</keyword>
<dbReference type="PANTHER" id="PTHR24006:SF827">
    <property type="entry name" value="UBIQUITIN CARBOXYL-TERMINAL HYDROLASE 34"/>
    <property type="match status" value="1"/>
</dbReference>
<feature type="compositionally biased region" description="Low complexity" evidence="8">
    <location>
        <begin position="1566"/>
        <end position="1575"/>
    </location>
</feature>
<proteinExistence type="inferred from homology"/>
<dbReference type="GO" id="GO:0016579">
    <property type="term" value="P:protein deubiquitination"/>
    <property type="evidence" value="ECO:0007669"/>
    <property type="project" value="InterPro"/>
</dbReference>
<dbReference type="SUPFAM" id="SSF54001">
    <property type="entry name" value="Cysteine proteinases"/>
    <property type="match status" value="1"/>
</dbReference>
<dbReference type="GO" id="GO:0005634">
    <property type="term" value="C:nucleus"/>
    <property type="evidence" value="ECO:0007669"/>
    <property type="project" value="TreeGrafter"/>
</dbReference>
<dbReference type="GO" id="GO:0006508">
    <property type="term" value="P:proteolysis"/>
    <property type="evidence" value="ECO:0007669"/>
    <property type="project" value="UniProtKB-KW"/>
</dbReference>
<keyword evidence="5" id="KW-0833">Ubl conjugation pathway</keyword>
<dbReference type="InterPro" id="IPR018200">
    <property type="entry name" value="USP_CS"/>
</dbReference>
<feature type="domain" description="USP" evidence="9">
    <location>
        <begin position="319"/>
        <end position="673"/>
    </location>
</feature>
<evidence type="ECO:0000256" key="4">
    <source>
        <dbReference type="ARBA" id="ARBA00022670"/>
    </source>
</evidence>
<dbReference type="InterPro" id="IPR021905">
    <property type="entry name" value="DUF3517"/>
</dbReference>
<evidence type="ECO:0000256" key="6">
    <source>
        <dbReference type="ARBA" id="ARBA00022801"/>
    </source>
</evidence>
<dbReference type="FunFam" id="3.90.70.10:FF:000014">
    <property type="entry name" value="Ubiquitin carboxyl-terminal hydrolase 34"/>
    <property type="match status" value="1"/>
</dbReference>
<comment type="similarity">
    <text evidence="2">Belongs to the peptidase C19 family.</text>
</comment>
<name>A0A8S4SA36_9NEOP</name>
<dbReference type="PROSITE" id="PS00973">
    <property type="entry name" value="USP_2"/>
    <property type="match status" value="1"/>
</dbReference>
<comment type="catalytic activity">
    <reaction evidence="1">
        <text>Thiol-dependent hydrolysis of ester, thioester, amide, peptide and isopeptide bonds formed by the C-terminal Gly of ubiquitin (a 76-residue protein attached to proteins as an intracellular targeting signal).</text>
        <dbReference type="EC" id="3.4.19.12"/>
    </reaction>
</comment>
<dbReference type="Pfam" id="PF12030">
    <property type="entry name" value="DUF3517"/>
    <property type="match status" value="1"/>
</dbReference>
<evidence type="ECO:0000256" key="7">
    <source>
        <dbReference type="ARBA" id="ARBA00022807"/>
    </source>
</evidence>
<protein>
    <recommendedName>
        <fullName evidence="3">ubiquitinyl hydrolase 1</fullName>
        <ecNumber evidence="3">3.4.19.12</ecNumber>
    </recommendedName>
</protein>
<accession>A0A8S4SA36</accession>
<dbReference type="CDD" id="cd02659">
    <property type="entry name" value="peptidase_C19C"/>
    <property type="match status" value="1"/>
</dbReference>
<feature type="compositionally biased region" description="Low complexity" evidence="8">
    <location>
        <begin position="686"/>
        <end position="700"/>
    </location>
</feature>
<evidence type="ECO:0000256" key="2">
    <source>
        <dbReference type="ARBA" id="ARBA00009085"/>
    </source>
</evidence>
<evidence type="ECO:0000256" key="8">
    <source>
        <dbReference type="SAM" id="MobiDB-lite"/>
    </source>
</evidence>
<evidence type="ECO:0000313" key="11">
    <source>
        <dbReference type="Proteomes" id="UP000838756"/>
    </source>
</evidence>
<dbReference type="InterPro" id="IPR028889">
    <property type="entry name" value="USP"/>
</dbReference>
<comment type="caution">
    <text evidence="10">The sequence shown here is derived from an EMBL/GenBank/DDBJ whole genome shotgun (WGS) entry which is preliminary data.</text>
</comment>
<evidence type="ECO:0000256" key="3">
    <source>
        <dbReference type="ARBA" id="ARBA00012759"/>
    </source>
</evidence>
<dbReference type="GO" id="GO:0004843">
    <property type="term" value="F:cysteine-type deubiquitinase activity"/>
    <property type="evidence" value="ECO:0007669"/>
    <property type="project" value="UniProtKB-EC"/>
</dbReference>
<evidence type="ECO:0000256" key="5">
    <source>
        <dbReference type="ARBA" id="ARBA00022786"/>
    </source>
</evidence>
<dbReference type="Pfam" id="PF00443">
    <property type="entry name" value="UCH"/>
    <property type="match status" value="1"/>
</dbReference>
<keyword evidence="4" id="KW-0645">Protease</keyword>
<dbReference type="InterPro" id="IPR050164">
    <property type="entry name" value="Peptidase_C19"/>
</dbReference>
<dbReference type="InterPro" id="IPR001394">
    <property type="entry name" value="Peptidase_C19_UCH"/>
</dbReference>
<dbReference type="GO" id="GO:0005829">
    <property type="term" value="C:cytosol"/>
    <property type="evidence" value="ECO:0007669"/>
    <property type="project" value="TreeGrafter"/>
</dbReference>
<keyword evidence="7" id="KW-0788">Thiol protease</keyword>